<organism evidence="2 3">
    <name type="scientific">Anaeromassilibacillus senegalensis</name>
    <dbReference type="NCBI Taxonomy" id="1673717"/>
    <lineage>
        <taxon>Bacteria</taxon>
        <taxon>Bacillati</taxon>
        <taxon>Bacillota</taxon>
        <taxon>Clostridia</taxon>
        <taxon>Eubacteriales</taxon>
        <taxon>Acutalibacteraceae</taxon>
        <taxon>Anaeromassilibacillus</taxon>
    </lineage>
</organism>
<feature type="transmembrane region" description="Helical" evidence="1">
    <location>
        <begin position="166"/>
        <end position="189"/>
    </location>
</feature>
<dbReference type="EMBL" id="JAKNHQ010000015">
    <property type="protein sequence ID" value="MCG4611365.1"/>
    <property type="molecule type" value="Genomic_DNA"/>
</dbReference>
<feature type="transmembrane region" description="Helical" evidence="1">
    <location>
        <begin position="88"/>
        <end position="106"/>
    </location>
</feature>
<feature type="transmembrane region" description="Helical" evidence="1">
    <location>
        <begin position="144"/>
        <end position="159"/>
    </location>
</feature>
<keyword evidence="1" id="KW-0812">Transmembrane</keyword>
<gene>
    <name evidence="2" type="ORF">L0P57_10545</name>
</gene>
<evidence type="ECO:0000313" key="2">
    <source>
        <dbReference type="EMBL" id="MCG4611365.1"/>
    </source>
</evidence>
<feature type="transmembrane region" description="Helical" evidence="1">
    <location>
        <begin position="357"/>
        <end position="374"/>
    </location>
</feature>
<keyword evidence="3" id="KW-1185">Reference proteome</keyword>
<comment type="caution">
    <text evidence="2">The sequence shown here is derived from an EMBL/GenBank/DDBJ whole genome shotgun (WGS) entry which is preliminary data.</text>
</comment>
<feature type="transmembrane region" description="Helical" evidence="1">
    <location>
        <begin position="260"/>
        <end position="277"/>
    </location>
</feature>
<keyword evidence="1" id="KW-0472">Membrane</keyword>
<feature type="transmembrane region" description="Helical" evidence="1">
    <location>
        <begin position="201"/>
        <end position="222"/>
    </location>
</feature>
<protein>
    <submittedName>
        <fullName evidence="2">Glycosyltransferase 87 family protein</fullName>
    </submittedName>
</protein>
<dbReference type="RefSeq" id="WP_195451180.1">
    <property type="nucleotide sequence ID" value="NZ_JAKNHQ010000015.1"/>
</dbReference>
<evidence type="ECO:0000256" key="1">
    <source>
        <dbReference type="SAM" id="Phobius"/>
    </source>
</evidence>
<proteinExistence type="predicted"/>
<reference evidence="2 3" key="1">
    <citation type="submission" date="2022-01" db="EMBL/GenBank/DDBJ databases">
        <title>Collection of gut derived symbiotic bacterial strains cultured from healthy donors.</title>
        <authorList>
            <person name="Lin H."/>
            <person name="Kohout C."/>
            <person name="Waligurski E."/>
            <person name="Pamer E.G."/>
        </authorList>
    </citation>
    <scope>NUCLEOTIDE SEQUENCE [LARGE SCALE GENOMIC DNA]</scope>
    <source>
        <strain evidence="2 3">DFI.7.58</strain>
    </source>
</reference>
<feature type="transmembrane region" description="Helical" evidence="1">
    <location>
        <begin position="284"/>
        <end position="303"/>
    </location>
</feature>
<feature type="transmembrane region" description="Helical" evidence="1">
    <location>
        <begin position="118"/>
        <end position="138"/>
    </location>
</feature>
<accession>A0ABS9MKP1</accession>
<evidence type="ECO:0000313" key="3">
    <source>
        <dbReference type="Proteomes" id="UP001298681"/>
    </source>
</evidence>
<feature type="transmembrane region" description="Helical" evidence="1">
    <location>
        <begin position="16"/>
        <end position="34"/>
    </location>
</feature>
<name>A0ABS9MKP1_9FIRM</name>
<feature type="transmembrane region" description="Helical" evidence="1">
    <location>
        <begin position="309"/>
        <end position="325"/>
    </location>
</feature>
<sequence>METTKRAREEVRWEDMLFLLLISGAALLTRFYLFPIESNDYQQFLQNWFATLKENGGLAAIGMNIGDYMPPYFYILALLTYLPFNDLYLIKLVSCAADFVLAYYVMRAVSLRYPGRPQGFMAYAVVLFLPSVVLNSAAWAQCDAMYTAALLACLYYLLVNRPNRAVLAFSIAFVLKLQAIFFAPFLLLLVLKRKIKLRSLVLIPAVYILSIIPAAIMGRSLWDLLTVYVSQSKLYTSLCMSIPNLYAFLGNVASEPLGDAGVIFAGGAVLMLLYALYRKEYTITPDILVTIGLLFAILMPFILPHMHERYYFLADIVSVVFAFYFPKKLYAAVIMCVSSACATANYLFGLVYYPQQLLAVAILINLVLLMKHLWELLSQNPIQRRVEAAV</sequence>
<keyword evidence="1" id="KW-1133">Transmembrane helix</keyword>
<dbReference type="Proteomes" id="UP001298681">
    <property type="component" value="Unassembled WGS sequence"/>
</dbReference>